<evidence type="ECO:0000256" key="3">
    <source>
        <dbReference type="ARBA" id="ARBA00023125"/>
    </source>
</evidence>
<dbReference type="SUPFAM" id="SSF46785">
    <property type="entry name" value="Winged helix' DNA-binding domain"/>
    <property type="match status" value="1"/>
</dbReference>
<evidence type="ECO:0000256" key="2">
    <source>
        <dbReference type="ARBA" id="ARBA00023015"/>
    </source>
</evidence>
<name>A0ABS7YTQ2_9VIBR</name>
<dbReference type="PRINTS" id="PR00039">
    <property type="entry name" value="HTHLYSR"/>
</dbReference>
<keyword evidence="4" id="KW-0804">Transcription</keyword>
<keyword evidence="2" id="KW-0805">Transcription regulation</keyword>
<dbReference type="Gene3D" id="1.10.10.10">
    <property type="entry name" value="Winged helix-like DNA-binding domain superfamily/Winged helix DNA-binding domain"/>
    <property type="match status" value="1"/>
</dbReference>
<dbReference type="PANTHER" id="PTHR30346">
    <property type="entry name" value="TRANSCRIPTIONAL DUAL REGULATOR HCAR-RELATED"/>
    <property type="match status" value="1"/>
</dbReference>
<feature type="domain" description="HTH lysR-type" evidence="5">
    <location>
        <begin position="1"/>
        <end position="58"/>
    </location>
</feature>
<evidence type="ECO:0000313" key="6">
    <source>
        <dbReference type="EMBL" id="MCA2019016.1"/>
    </source>
</evidence>
<dbReference type="Proteomes" id="UP001199044">
    <property type="component" value="Unassembled WGS sequence"/>
</dbReference>
<reference evidence="7" key="1">
    <citation type="submission" date="2023-07" db="EMBL/GenBank/DDBJ databases">
        <title>Molecular identification of indigenous halophilic bacteria isolated from red sea cost, biodegradation of synthetic dyes and assessment of degraded metabolite toxicity.</title>
        <authorList>
            <person name="Chaieb K."/>
            <person name="Altayb H.N."/>
        </authorList>
    </citation>
    <scope>NUCLEOTIDE SEQUENCE [LARGE SCALE GENOMIC DNA]</scope>
    <source>
        <strain evidence="7">K20</strain>
    </source>
</reference>
<dbReference type="PANTHER" id="PTHR30346:SF0">
    <property type="entry name" value="HCA OPERON TRANSCRIPTIONAL ACTIVATOR HCAR"/>
    <property type="match status" value="1"/>
</dbReference>
<evidence type="ECO:0000256" key="1">
    <source>
        <dbReference type="ARBA" id="ARBA00009437"/>
    </source>
</evidence>
<accession>A0ABS7YTQ2</accession>
<dbReference type="InterPro" id="IPR036390">
    <property type="entry name" value="WH_DNA-bd_sf"/>
</dbReference>
<organism evidence="6 7">
    <name type="scientific">Vibrio tritonius</name>
    <dbReference type="NCBI Taxonomy" id="1435069"/>
    <lineage>
        <taxon>Bacteria</taxon>
        <taxon>Pseudomonadati</taxon>
        <taxon>Pseudomonadota</taxon>
        <taxon>Gammaproteobacteria</taxon>
        <taxon>Vibrionales</taxon>
        <taxon>Vibrionaceae</taxon>
        <taxon>Vibrio</taxon>
    </lineage>
</organism>
<dbReference type="InterPro" id="IPR005119">
    <property type="entry name" value="LysR_subst-bd"/>
</dbReference>
<evidence type="ECO:0000256" key="4">
    <source>
        <dbReference type="ARBA" id="ARBA00023163"/>
    </source>
</evidence>
<keyword evidence="3" id="KW-0238">DNA-binding</keyword>
<keyword evidence="7" id="KW-1185">Reference proteome</keyword>
<dbReference type="SUPFAM" id="SSF53850">
    <property type="entry name" value="Periplasmic binding protein-like II"/>
    <property type="match status" value="1"/>
</dbReference>
<gene>
    <name evidence="6" type="ORF">LDJ79_23100</name>
</gene>
<dbReference type="Gene3D" id="3.40.190.10">
    <property type="entry name" value="Periplasmic binding protein-like II"/>
    <property type="match status" value="2"/>
</dbReference>
<dbReference type="RefSeq" id="WP_225252278.1">
    <property type="nucleotide sequence ID" value="NZ_JAIWIU010000236.1"/>
</dbReference>
<proteinExistence type="inferred from homology"/>
<dbReference type="EMBL" id="JAIWIU010000236">
    <property type="protein sequence ID" value="MCA2019016.1"/>
    <property type="molecule type" value="Genomic_DNA"/>
</dbReference>
<sequence>MELRHLRYFVTVAQELHFGRAAEKLHIAQPALSIQIKTLEEQLGGSLFQRTSRSVALTEAGERVLKEAKQTLYFAERTEKIAKLAFAGDIGRLSIAYSGSVTYSGLLGLLIQSFRQLKPDIELKLIEMDPFTQLQQLQQGEIDLGLLSTFSLNIPDHIQTYDLASWPPCVALPATHPLAHQDELTMEQLQSETFITYSRSPNDDGANAIRALADYTPNIIHPESNIMSVLALVGSGMGISIVPSILSETLNQPGLIFRSLKNVTDRIGISMAVIEPINKPSLQSLVEHIHCTKTKIIQ</sequence>
<dbReference type="PROSITE" id="PS50931">
    <property type="entry name" value="HTH_LYSR"/>
    <property type="match status" value="1"/>
</dbReference>
<dbReference type="InterPro" id="IPR036388">
    <property type="entry name" value="WH-like_DNA-bd_sf"/>
</dbReference>
<dbReference type="Pfam" id="PF00126">
    <property type="entry name" value="HTH_1"/>
    <property type="match status" value="1"/>
</dbReference>
<dbReference type="CDD" id="cd08414">
    <property type="entry name" value="PBP2_LTTR_aromatics_like"/>
    <property type="match status" value="1"/>
</dbReference>
<evidence type="ECO:0000313" key="7">
    <source>
        <dbReference type="Proteomes" id="UP001199044"/>
    </source>
</evidence>
<dbReference type="Pfam" id="PF03466">
    <property type="entry name" value="LysR_substrate"/>
    <property type="match status" value="1"/>
</dbReference>
<protein>
    <submittedName>
        <fullName evidence="6">LysR family transcriptional regulator</fullName>
    </submittedName>
</protein>
<evidence type="ECO:0000259" key="5">
    <source>
        <dbReference type="PROSITE" id="PS50931"/>
    </source>
</evidence>
<comment type="similarity">
    <text evidence="1">Belongs to the LysR transcriptional regulatory family.</text>
</comment>
<comment type="caution">
    <text evidence="6">The sequence shown here is derived from an EMBL/GenBank/DDBJ whole genome shotgun (WGS) entry which is preliminary data.</text>
</comment>
<dbReference type="InterPro" id="IPR000847">
    <property type="entry name" value="LysR_HTH_N"/>
</dbReference>